<dbReference type="Proteomes" id="UP000254631">
    <property type="component" value="Unassembled WGS sequence"/>
</dbReference>
<reference evidence="6 7" key="1">
    <citation type="submission" date="2018-06" db="EMBL/GenBank/DDBJ databases">
        <authorList>
            <consortium name="Pathogen Informatics"/>
            <person name="Doyle S."/>
        </authorList>
    </citation>
    <scope>NUCLEOTIDE SEQUENCE [LARGE SCALE GENOMIC DNA]</scope>
    <source>
        <strain evidence="6 7">NCTC12000</strain>
    </source>
</reference>
<dbReference type="SUPFAM" id="SSF46785">
    <property type="entry name" value="Winged helix' DNA-binding domain"/>
    <property type="match status" value="1"/>
</dbReference>
<dbReference type="PANTHER" id="PTHR42756:SF1">
    <property type="entry name" value="TRANSCRIPTIONAL REPRESSOR OF EMRAB OPERON"/>
    <property type="match status" value="1"/>
</dbReference>
<accession>A0A378K852</accession>
<dbReference type="SMART" id="SM00347">
    <property type="entry name" value="HTH_MARR"/>
    <property type="match status" value="1"/>
</dbReference>
<name>A0A378K852_LEGPN</name>
<dbReference type="InterPro" id="IPR036390">
    <property type="entry name" value="WH_DNA-bd_sf"/>
</dbReference>
<dbReference type="PRINTS" id="PR00598">
    <property type="entry name" value="HTHMARR"/>
</dbReference>
<evidence type="ECO:0000256" key="1">
    <source>
        <dbReference type="ARBA" id="ARBA00023015"/>
    </source>
</evidence>
<dbReference type="PROSITE" id="PS01117">
    <property type="entry name" value="HTH_MARR_1"/>
    <property type="match status" value="1"/>
</dbReference>
<dbReference type="Proteomes" id="UP001071279">
    <property type="component" value="Unassembled WGS sequence"/>
</dbReference>
<evidence type="ECO:0000259" key="4">
    <source>
        <dbReference type="PROSITE" id="PS50995"/>
    </source>
</evidence>
<feature type="domain" description="HTH marR-type" evidence="4">
    <location>
        <begin position="1"/>
        <end position="132"/>
    </location>
</feature>
<dbReference type="EMBL" id="UGOL01000001">
    <property type="protein sequence ID" value="STX79392.1"/>
    <property type="molecule type" value="Genomic_DNA"/>
</dbReference>
<keyword evidence="3" id="KW-0804">Transcription</keyword>
<dbReference type="AlphaFoldDB" id="A0A378K852"/>
<evidence type="ECO:0000256" key="2">
    <source>
        <dbReference type="ARBA" id="ARBA00023125"/>
    </source>
</evidence>
<dbReference type="InterPro" id="IPR036388">
    <property type="entry name" value="WH-like_DNA-bd_sf"/>
</dbReference>
<keyword evidence="1" id="KW-0805">Transcription regulation</keyword>
<protein>
    <submittedName>
        <fullName evidence="5 6">Transcriptional regulator</fullName>
    </submittedName>
</protein>
<reference evidence="5" key="2">
    <citation type="submission" date="2022-12" db="EMBL/GenBank/DDBJ databases">
        <title>Comparative genomics of Legionella pneumophila isolates from the West Bank and Germany support molecular epidemiology of Legionnaires disease.</title>
        <authorList>
            <person name="Zayed A.R."/>
            <person name="Bitar D.M."/>
            <person name="Steinert M."/>
            <person name="Lueck C."/>
            <person name="Brettar I."/>
            <person name="Hoefle M.G."/>
            <person name="Bunk B."/>
        </authorList>
    </citation>
    <scope>NUCLEOTIDE SEQUENCE</scope>
    <source>
        <strain evidence="5">H23</strain>
    </source>
</reference>
<dbReference type="PANTHER" id="PTHR42756">
    <property type="entry name" value="TRANSCRIPTIONAL REGULATOR, MARR"/>
    <property type="match status" value="1"/>
</dbReference>
<organism evidence="6 7">
    <name type="scientific">Legionella pneumophila</name>
    <dbReference type="NCBI Taxonomy" id="446"/>
    <lineage>
        <taxon>Bacteria</taxon>
        <taxon>Pseudomonadati</taxon>
        <taxon>Pseudomonadota</taxon>
        <taxon>Gammaproteobacteria</taxon>
        <taxon>Legionellales</taxon>
        <taxon>Legionellaceae</taxon>
        <taxon>Legionella</taxon>
    </lineage>
</organism>
<proteinExistence type="predicted"/>
<sequence length="139" mass="16392">MYLSSLLKKTNRLLIKRANELIKPYAMSHAYTYILMELYIEDGLTQSELVQLIEVEQPTLVRTLDRMERDGFITRKPSSMDRRVVHIFLTEKARLLQEKIDECSRILNNEILAGFSEDEKTKLQELTHRVLDNLRNPIE</sequence>
<dbReference type="PROSITE" id="PS50995">
    <property type="entry name" value="HTH_MARR_2"/>
    <property type="match status" value="1"/>
</dbReference>
<dbReference type="Gene3D" id="1.10.10.10">
    <property type="entry name" value="Winged helix-like DNA-binding domain superfamily/Winged helix DNA-binding domain"/>
    <property type="match status" value="1"/>
</dbReference>
<gene>
    <name evidence="6" type="primary">marR</name>
    <name evidence="6" type="ORF">NCTC12000_01382</name>
    <name evidence="5" type="ORF">O6C86_06535</name>
</gene>
<dbReference type="RefSeq" id="WP_027219544.1">
    <property type="nucleotide sequence ID" value="NZ_BAZA01000046.1"/>
</dbReference>
<keyword evidence="2" id="KW-0238">DNA-binding</keyword>
<dbReference type="GO" id="GO:0003700">
    <property type="term" value="F:DNA-binding transcription factor activity"/>
    <property type="evidence" value="ECO:0007669"/>
    <property type="project" value="InterPro"/>
</dbReference>
<evidence type="ECO:0000313" key="6">
    <source>
        <dbReference type="EMBL" id="STX79392.1"/>
    </source>
</evidence>
<dbReference type="EMBL" id="JAPXIC010000040">
    <property type="protein sequence ID" value="MCZ4718871.1"/>
    <property type="molecule type" value="Genomic_DNA"/>
</dbReference>
<dbReference type="InterPro" id="IPR000835">
    <property type="entry name" value="HTH_MarR-typ"/>
</dbReference>
<evidence type="ECO:0000313" key="5">
    <source>
        <dbReference type="EMBL" id="MCZ4718871.1"/>
    </source>
</evidence>
<evidence type="ECO:0000313" key="7">
    <source>
        <dbReference type="Proteomes" id="UP000254631"/>
    </source>
</evidence>
<dbReference type="InterPro" id="IPR023187">
    <property type="entry name" value="Tscrpt_reg_MarR-type_CS"/>
</dbReference>
<dbReference type="GO" id="GO:0003677">
    <property type="term" value="F:DNA binding"/>
    <property type="evidence" value="ECO:0007669"/>
    <property type="project" value="UniProtKB-KW"/>
</dbReference>
<dbReference type="Pfam" id="PF01047">
    <property type="entry name" value="MarR"/>
    <property type="match status" value="1"/>
</dbReference>
<evidence type="ECO:0000256" key="3">
    <source>
        <dbReference type="ARBA" id="ARBA00023163"/>
    </source>
</evidence>